<dbReference type="GO" id="GO:0005506">
    <property type="term" value="F:iron ion binding"/>
    <property type="evidence" value="ECO:0007669"/>
    <property type="project" value="InterPro"/>
</dbReference>
<dbReference type="STRING" id="2017.SAMN05444320_105563"/>
<dbReference type="PRINTS" id="PR00463">
    <property type="entry name" value="EP450I"/>
</dbReference>
<evidence type="ECO:0000256" key="8">
    <source>
        <dbReference type="PIRSR" id="PIRSR602401-1"/>
    </source>
</evidence>
<keyword evidence="4 8" id="KW-0479">Metal-binding</keyword>
<dbReference type="InterPro" id="IPR001128">
    <property type="entry name" value="Cyt_P450"/>
</dbReference>
<keyword evidence="10" id="KW-1185">Reference proteome</keyword>
<dbReference type="SUPFAM" id="SSF48264">
    <property type="entry name" value="Cytochrome P450"/>
    <property type="match status" value="1"/>
</dbReference>
<evidence type="ECO:0000256" key="7">
    <source>
        <dbReference type="ARBA" id="ARBA00023033"/>
    </source>
</evidence>
<keyword evidence="7" id="KW-0503">Monooxygenase</keyword>
<evidence type="ECO:0000313" key="9">
    <source>
        <dbReference type="EMBL" id="SHF94220.1"/>
    </source>
</evidence>
<protein>
    <submittedName>
        <fullName evidence="9">Fatty-acid peroxygenase</fullName>
    </submittedName>
</protein>
<evidence type="ECO:0000256" key="1">
    <source>
        <dbReference type="ARBA" id="ARBA00001971"/>
    </source>
</evidence>
<dbReference type="GO" id="GO:0020037">
    <property type="term" value="F:heme binding"/>
    <property type="evidence" value="ECO:0007669"/>
    <property type="project" value="InterPro"/>
</dbReference>
<dbReference type="GO" id="GO:0016125">
    <property type="term" value="P:sterol metabolic process"/>
    <property type="evidence" value="ECO:0007669"/>
    <property type="project" value="TreeGrafter"/>
</dbReference>
<keyword evidence="3 8" id="KW-0349">Heme</keyword>
<comment type="cofactor">
    <cofactor evidence="1 8">
        <name>heme</name>
        <dbReference type="ChEBI" id="CHEBI:30413"/>
    </cofactor>
</comment>
<dbReference type="OrthoDB" id="9764248at2"/>
<comment type="similarity">
    <text evidence="2">Belongs to the cytochrome P450 family.</text>
</comment>
<sequence>MRLPRGVLDNTLSVLREGYGWLPGLRRRHGTDMVHTRVLGQRAVGLCGPDAARFFYDEEHVRRHTALPELVRGTLFGKGAVHTLDGEAHRRRKHLFLDLVTPENVAALAKQVGEAWDHAVAGWEPGQPVVVLDEASRVITRGVCRWAGVPVDDQDVPEVARDLVAMVDGFATLGPRHWRARRARGRRERWLASLVDRVRRGEVEAPAGSALDAVARHRDADGDVTASELAPKLAAVELLNVIRPTVAVCWFVAFAAHALHRWPEHRQRLRDGDAEFTESFVHELRRFYPFAPFVGGRAVSDLTWRGDRIPRGALVLLDLYGQNHDGRLWEEPYAFRPDRFLGRKIGAFELVPQGGGDPRTGHRCPGEPFTVAVLSALVPRLAALDHEVPGQDLGISLSRVPARPASGFVLVPRRR</sequence>
<dbReference type="Proteomes" id="UP000184501">
    <property type="component" value="Unassembled WGS sequence"/>
</dbReference>
<reference evidence="9 10" key="1">
    <citation type="submission" date="2016-11" db="EMBL/GenBank/DDBJ databases">
        <authorList>
            <person name="Jaros S."/>
            <person name="Januszkiewicz K."/>
            <person name="Wedrychowicz H."/>
        </authorList>
    </citation>
    <scope>NUCLEOTIDE SEQUENCE [LARGE SCALE GENOMIC DNA]</scope>
    <source>
        <strain evidence="9 10">DSM 44523</strain>
    </source>
</reference>
<proteinExistence type="inferred from homology"/>
<evidence type="ECO:0000256" key="6">
    <source>
        <dbReference type="ARBA" id="ARBA00023004"/>
    </source>
</evidence>
<dbReference type="AlphaFoldDB" id="A0A1M5FRP5"/>
<accession>A0A1M5FRP5</accession>
<keyword evidence="5" id="KW-0560">Oxidoreductase</keyword>
<dbReference type="GO" id="GO:0016705">
    <property type="term" value="F:oxidoreductase activity, acting on paired donors, with incorporation or reduction of molecular oxygen"/>
    <property type="evidence" value="ECO:0007669"/>
    <property type="project" value="InterPro"/>
</dbReference>
<organism evidence="9 10">
    <name type="scientific">Streptoalloteichus hindustanus</name>
    <dbReference type="NCBI Taxonomy" id="2017"/>
    <lineage>
        <taxon>Bacteria</taxon>
        <taxon>Bacillati</taxon>
        <taxon>Actinomycetota</taxon>
        <taxon>Actinomycetes</taxon>
        <taxon>Pseudonocardiales</taxon>
        <taxon>Pseudonocardiaceae</taxon>
        <taxon>Streptoalloteichus</taxon>
    </lineage>
</organism>
<dbReference type="GO" id="GO:0004497">
    <property type="term" value="F:monooxygenase activity"/>
    <property type="evidence" value="ECO:0007669"/>
    <property type="project" value="UniProtKB-KW"/>
</dbReference>
<evidence type="ECO:0000256" key="5">
    <source>
        <dbReference type="ARBA" id="ARBA00023002"/>
    </source>
</evidence>
<dbReference type="RefSeq" id="WP_073484856.1">
    <property type="nucleotide sequence ID" value="NZ_FQVN01000005.1"/>
</dbReference>
<dbReference type="PANTHER" id="PTHR24286">
    <property type="entry name" value="CYTOCHROME P450 26"/>
    <property type="match status" value="1"/>
</dbReference>
<dbReference type="CDD" id="cd11067">
    <property type="entry name" value="CYP152"/>
    <property type="match status" value="1"/>
</dbReference>
<name>A0A1M5FRP5_STRHI</name>
<evidence type="ECO:0000256" key="2">
    <source>
        <dbReference type="ARBA" id="ARBA00010617"/>
    </source>
</evidence>
<dbReference type="Pfam" id="PF00067">
    <property type="entry name" value="p450"/>
    <property type="match status" value="1"/>
</dbReference>
<evidence type="ECO:0000256" key="3">
    <source>
        <dbReference type="ARBA" id="ARBA00022617"/>
    </source>
</evidence>
<keyword evidence="6 8" id="KW-0408">Iron</keyword>
<dbReference type="PANTHER" id="PTHR24286:SF24">
    <property type="entry name" value="LANOSTEROL 14-ALPHA DEMETHYLASE"/>
    <property type="match status" value="1"/>
</dbReference>
<dbReference type="InterPro" id="IPR036396">
    <property type="entry name" value="Cyt_P450_sf"/>
</dbReference>
<dbReference type="InterPro" id="IPR002401">
    <property type="entry name" value="Cyt_P450_E_grp-I"/>
</dbReference>
<evidence type="ECO:0000256" key="4">
    <source>
        <dbReference type="ARBA" id="ARBA00022723"/>
    </source>
</evidence>
<dbReference type="EMBL" id="FQVN01000005">
    <property type="protein sequence ID" value="SHF94220.1"/>
    <property type="molecule type" value="Genomic_DNA"/>
</dbReference>
<gene>
    <name evidence="9" type="ORF">SAMN05444320_105563</name>
</gene>
<dbReference type="Gene3D" id="1.10.630.10">
    <property type="entry name" value="Cytochrome P450"/>
    <property type="match status" value="1"/>
</dbReference>
<evidence type="ECO:0000313" key="10">
    <source>
        <dbReference type="Proteomes" id="UP000184501"/>
    </source>
</evidence>
<feature type="binding site" description="axial binding residue" evidence="8">
    <location>
        <position position="364"/>
    </location>
    <ligand>
        <name>heme</name>
        <dbReference type="ChEBI" id="CHEBI:30413"/>
    </ligand>
    <ligandPart>
        <name>Fe</name>
        <dbReference type="ChEBI" id="CHEBI:18248"/>
    </ligandPart>
</feature>